<dbReference type="RefSeq" id="WP_069945526.1">
    <property type="nucleotide sequence ID" value="NZ_MIPW01000069.1"/>
</dbReference>
<organism evidence="3 4">
    <name type="scientific">Alteromonas macleodii</name>
    <name type="common">Pseudoalteromonas macleodii</name>
    <dbReference type="NCBI Taxonomy" id="28108"/>
    <lineage>
        <taxon>Bacteria</taxon>
        <taxon>Pseudomonadati</taxon>
        <taxon>Pseudomonadota</taxon>
        <taxon>Gammaproteobacteria</taxon>
        <taxon>Alteromonadales</taxon>
        <taxon>Alteromonadaceae</taxon>
        <taxon>Alteromonas/Salinimonas group</taxon>
        <taxon>Alteromonas</taxon>
    </lineage>
</organism>
<comment type="caution">
    <text evidence="3">The sequence shown here is derived from an EMBL/GenBank/DDBJ whole genome shotgun (WGS) entry which is preliminary data.</text>
</comment>
<keyword evidence="1" id="KW-0732">Signal</keyword>
<dbReference type="InterPro" id="IPR032033">
    <property type="entry name" value="Cytochrome_P460"/>
</dbReference>
<feature type="domain" description="Cytochrome P460" evidence="2">
    <location>
        <begin position="108"/>
        <end position="195"/>
    </location>
</feature>
<feature type="signal peptide" evidence="1">
    <location>
        <begin position="1"/>
        <end position="20"/>
    </location>
</feature>
<feature type="chain" id="PRO_5044243527" evidence="1">
    <location>
        <begin position="21"/>
        <end position="206"/>
    </location>
</feature>
<keyword evidence="3" id="KW-0449">Lipoprotein</keyword>
<dbReference type="Gene3D" id="3.50.70.20">
    <property type="entry name" value="Cytochrome P460"/>
    <property type="match status" value="1"/>
</dbReference>
<dbReference type="Proteomes" id="UP000095392">
    <property type="component" value="Unassembled WGS sequence"/>
</dbReference>
<dbReference type="InterPro" id="IPR038142">
    <property type="entry name" value="Cytochrome_P460_sp"/>
</dbReference>
<protein>
    <submittedName>
        <fullName evidence="3">Lipoprotein</fullName>
    </submittedName>
</protein>
<dbReference type="Pfam" id="PF16694">
    <property type="entry name" value="Cytochrome_P460"/>
    <property type="match status" value="1"/>
</dbReference>
<dbReference type="PROSITE" id="PS51257">
    <property type="entry name" value="PROKAR_LIPOPROTEIN"/>
    <property type="match status" value="1"/>
</dbReference>
<evidence type="ECO:0000313" key="3">
    <source>
        <dbReference type="EMBL" id="OES24696.1"/>
    </source>
</evidence>
<sequence length="206" mass="22321">MMNKQRTWILLLLLTVLSMALSGCQEKEQADTAAVSEAEILEAEAVGDDVDPTWLPSAPTPSMSPAEIPLSNEALFIYLTSQAYRSFANQEMETHRTTGPHTQFGLPVRVFYNDTIAAAIKADAATYPTGSGIVKEMYDESEALAGWAVMVKTQDNSDNGKGWFWYEVTSATDGTKLQASGNGVPGCFGCHIGGKDMVLSRTDEIK</sequence>
<gene>
    <name evidence="3" type="ORF">BFV95_4639</name>
</gene>
<evidence type="ECO:0000259" key="2">
    <source>
        <dbReference type="Pfam" id="PF16694"/>
    </source>
</evidence>
<accession>A0AB36FKQ7</accession>
<reference evidence="3 4" key="1">
    <citation type="submission" date="2016-09" db="EMBL/GenBank/DDBJ databases">
        <title>Draft Genome Sequence of four Alteromonas macleodii strains isolated from copper coupons and grown long-term at elevated copper levels.</title>
        <authorList>
            <person name="Cusick K."/>
            <person name="Dale J."/>
            <person name="Little B."/>
            <person name="Biffinger J."/>
        </authorList>
    </citation>
    <scope>NUCLEOTIDE SEQUENCE [LARGE SCALE GENOMIC DNA]</scope>
    <source>
        <strain evidence="3 4">KCP01</strain>
    </source>
</reference>
<proteinExistence type="predicted"/>
<dbReference type="EMBL" id="MIPY01000059">
    <property type="protein sequence ID" value="OES24696.1"/>
    <property type="molecule type" value="Genomic_DNA"/>
</dbReference>
<dbReference type="AlphaFoldDB" id="A0AB36FKQ7"/>
<keyword evidence="4" id="KW-1185">Reference proteome</keyword>
<evidence type="ECO:0000256" key="1">
    <source>
        <dbReference type="SAM" id="SignalP"/>
    </source>
</evidence>
<name>A0AB36FKQ7_ALTMA</name>
<evidence type="ECO:0000313" key="4">
    <source>
        <dbReference type="Proteomes" id="UP000095392"/>
    </source>
</evidence>